<reference evidence="10" key="1">
    <citation type="submission" date="2025-08" db="UniProtKB">
        <authorList>
            <consortium name="RefSeq"/>
        </authorList>
    </citation>
    <scope>IDENTIFICATION</scope>
</reference>
<dbReference type="RefSeq" id="XP_039113770.1">
    <property type="nucleotide sequence ID" value="XM_039257836.1"/>
</dbReference>
<evidence type="ECO:0000256" key="2">
    <source>
        <dbReference type="ARBA" id="ARBA00022527"/>
    </source>
</evidence>
<evidence type="ECO:0000256" key="1">
    <source>
        <dbReference type="ARBA" id="ARBA00006529"/>
    </source>
</evidence>
<dbReference type="InterPro" id="IPR008271">
    <property type="entry name" value="Ser/Thr_kinase_AS"/>
</dbReference>
<evidence type="ECO:0000259" key="8">
    <source>
        <dbReference type="PROSITE" id="PS50011"/>
    </source>
</evidence>
<dbReference type="InterPro" id="IPR011009">
    <property type="entry name" value="Kinase-like_dom_sf"/>
</dbReference>
<dbReference type="Gene3D" id="1.10.510.10">
    <property type="entry name" value="Transferase(Phosphotransferase) domain 1"/>
    <property type="match status" value="1"/>
</dbReference>
<organism evidence="9 10">
    <name type="scientific">Dioscorea cayennensis subsp. rotundata</name>
    <name type="common">White Guinea yam</name>
    <name type="synonym">Dioscorea rotundata</name>
    <dbReference type="NCBI Taxonomy" id="55577"/>
    <lineage>
        <taxon>Eukaryota</taxon>
        <taxon>Viridiplantae</taxon>
        <taxon>Streptophyta</taxon>
        <taxon>Embryophyta</taxon>
        <taxon>Tracheophyta</taxon>
        <taxon>Spermatophyta</taxon>
        <taxon>Magnoliopsida</taxon>
        <taxon>Liliopsida</taxon>
        <taxon>Dioscoreales</taxon>
        <taxon>Dioscoreaceae</taxon>
        <taxon>Dioscorea</taxon>
    </lineage>
</organism>
<evidence type="ECO:0000256" key="4">
    <source>
        <dbReference type="ARBA" id="ARBA00022741"/>
    </source>
</evidence>
<keyword evidence="4" id="KW-0547">Nucleotide-binding</keyword>
<dbReference type="GO" id="GO:0005737">
    <property type="term" value="C:cytoplasm"/>
    <property type="evidence" value="ECO:0007669"/>
    <property type="project" value="TreeGrafter"/>
</dbReference>
<dbReference type="SMART" id="SM00220">
    <property type="entry name" value="S_TKc"/>
    <property type="match status" value="1"/>
</dbReference>
<keyword evidence="6" id="KW-0067">ATP-binding</keyword>
<gene>
    <name evidence="10" type="primary">LOC120249337</name>
</gene>
<evidence type="ECO:0000256" key="7">
    <source>
        <dbReference type="SAM" id="MobiDB-lite"/>
    </source>
</evidence>
<protein>
    <submittedName>
        <fullName evidence="10">LOW QUALITY PROTEIN: mitogen-activated protein kinase kinase kinase 1-like</fullName>
    </submittedName>
</protein>
<name>A0AB40AFV1_DIOCR</name>
<dbReference type="GO" id="GO:1902065">
    <property type="term" value="P:response to L-glutamate"/>
    <property type="evidence" value="ECO:0007669"/>
    <property type="project" value="UniProtKB-ARBA"/>
</dbReference>
<dbReference type="FunFam" id="1.10.510.10:FF:000359">
    <property type="entry name" value="Mitogen-activated protein kinase 1, putative, expressed"/>
    <property type="match status" value="1"/>
</dbReference>
<dbReference type="PROSITE" id="PS50011">
    <property type="entry name" value="PROTEIN_KINASE_DOM"/>
    <property type="match status" value="1"/>
</dbReference>
<dbReference type="GO" id="GO:0004709">
    <property type="term" value="F:MAP kinase kinase kinase activity"/>
    <property type="evidence" value="ECO:0007669"/>
    <property type="project" value="TreeGrafter"/>
</dbReference>
<dbReference type="Proteomes" id="UP001515500">
    <property type="component" value="Chromosome 19"/>
</dbReference>
<dbReference type="SUPFAM" id="SSF56112">
    <property type="entry name" value="Protein kinase-like (PK-like)"/>
    <property type="match status" value="1"/>
</dbReference>
<evidence type="ECO:0000256" key="3">
    <source>
        <dbReference type="ARBA" id="ARBA00022679"/>
    </source>
</evidence>
<keyword evidence="9" id="KW-1185">Reference proteome</keyword>
<dbReference type="GeneID" id="120249337"/>
<evidence type="ECO:0000313" key="9">
    <source>
        <dbReference type="Proteomes" id="UP001515500"/>
    </source>
</evidence>
<keyword evidence="2" id="KW-0723">Serine/threonine-protein kinase</keyword>
<sequence length="352" mass="39076">MSRAIQLYHASRSSHQVFSPALCECFNMFRSSLSFVTSRRRDFTMDVAPPPKLVHVPGVSSDDRADPLTADDSPPVNSSGGNSDGRRIDSWIRVRLLGSGSFGTFFEGISDDGFFFAVKEVSLLDQGSNANQCIIQLEQEIALLSQFEHDNIVQYFGSDKEEAKLYIFLELVSQGSLASLYERYHLPDSQVSAYTRQILSGLKYLHDRNVVHRDIKCANILVSSNGSVKLADFGLAKEITKLDVLKSCKGSVYWMAPEVVNPKGPSGPAADIWSLGCTVLEMLTRQVPYPNLEWPEAFYKIGQGEKPPIPNILSRDFILKCVQLNPENRPTASELMEHPFIKTSLSASTSTD</sequence>
<dbReference type="PROSITE" id="PS00108">
    <property type="entry name" value="PROTEIN_KINASE_ST"/>
    <property type="match status" value="1"/>
</dbReference>
<keyword evidence="5" id="KW-0418">Kinase</keyword>
<keyword evidence="3" id="KW-0808">Transferase</keyword>
<dbReference type="Pfam" id="PF00069">
    <property type="entry name" value="Pkinase"/>
    <property type="match status" value="1"/>
</dbReference>
<accession>A0AB40AFV1</accession>
<dbReference type="AlphaFoldDB" id="A0AB40AFV1"/>
<evidence type="ECO:0000313" key="10">
    <source>
        <dbReference type="RefSeq" id="XP_039113770.1"/>
    </source>
</evidence>
<feature type="domain" description="Protein kinase" evidence="8">
    <location>
        <begin position="91"/>
        <end position="341"/>
    </location>
</feature>
<proteinExistence type="inferred from homology"/>
<dbReference type="PANTHER" id="PTHR48016">
    <property type="entry name" value="MAP KINASE KINASE KINASE SSK2-RELATED-RELATED"/>
    <property type="match status" value="1"/>
</dbReference>
<comment type="similarity">
    <text evidence="1">Belongs to the protein kinase superfamily. STE Ser/Thr protein kinase family. MAP kinase kinase kinase subfamily.</text>
</comment>
<dbReference type="InterPro" id="IPR050538">
    <property type="entry name" value="MAP_kinase_kinase_kinase"/>
</dbReference>
<evidence type="ECO:0000256" key="5">
    <source>
        <dbReference type="ARBA" id="ARBA00022777"/>
    </source>
</evidence>
<dbReference type="GO" id="GO:0005524">
    <property type="term" value="F:ATP binding"/>
    <property type="evidence" value="ECO:0007669"/>
    <property type="project" value="UniProtKB-KW"/>
</dbReference>
<evidence type="ECO:0000256" key="6">
    <source>
        <dbReference type="ARBA" id="ARBA00022840"/>
    </source>
</evidence>
<dbReference type="PANTHER" id="PTHR48016:SF29">
    <property type="entry name" value="MITOGEN-ACTIVATED PROTEIN KINASE KINASE KINASE 1-RELATED"/>
    <property type="match status" value="1"/>
</dbReference>
<feature type="region of interest" description="Disordered" evidence="7">
    <location>
        <begin position="54"/>
        <end position="84"/>
    </location>
</feature>
<dbReference type="InterPro" id="IPR000719">
    <property type="entry name" value="Prot_kinase_dom"/>
</dbReference>